<reference evidence="1 2" key="2">
    <citation type="submission" date="2020-06" db="EMBL/GenBank/DDBJ databases">
        <title>Polyphasic characterization of a Rahnella strain isolated from tree sap.</title>
        <authorList>
            <person name="Kim I.S."/>
        </authorList>
    </citation>
    <scope>NUCLEOTIDE SEQUENCE [LARGE SCALE GENOMIC DNA]</scope>
    <source>
        <strain evidence="1 2">SAP-1</strain>
    </source>
</reference>
<gene>
    <name evidence="1" type="ORF">GW590_20385</name>
</gene>
<keyword evidence="2" id="KW-1185">Reference proteome</keyword>
<dbReference type="EMBL" id="JAADJU010000012">
    <property type="protein sequence ID" value="NMP29209.1"/>
    <property type="molecule type" value="Genomic_DNA"/>
</dbReference>
<evidence type="ECO:0000313" key="2">
    <source>
        <dbReference type="Proteomes" id="UP000585363"/>
    </source>
</evidence>
<protein>
    <submittedName>
        <fullName evidence="1">Uncharacterized protein</fullName>
    </submittedName>
</protein>
<dbReference type="AlphaFoldDB" id="A0A848MQ60"/>
<proteinExistence type="predicted"/>
<reference evidence="1 2" key="1">
    <citation type="submission" date="2020-01" db="EMBL/GenBank/DDBJ databases">
        <authorList>
            <person name="Lee S.D."/>
        </authorList>
    </citation>
    <scope>NUCLEOTIDE SEQUENCE [LARGE SCALE GENOMIC DNA]</scope>
    <source>
        <strain evidence="1 2">SAP-1</strain>
    </source>
</reference>
<sequence>MAKDVASIIIPADIHQKLSATYGGRNSPMQIQQDSRDLRAAVERDIETIRPELKQRGVTDSQIDEAKAKMHQFNQEQGLY</sequence>
<name>A0A848MQ60_9GAMM</name>
<organism evidence="1 2">
    <name type="scientific">Rouxiella aceris</name>
    <dbReference type="NCBI Taxonomy" id="2703884"/>
    <lineage>
        <taxon>Bacteria</taxon>
        <taxon>Pseudomonadati</taxon>
        <taxon>Pseudomonadota</taxon>
        <taxon>Gammaproteobacteria</taxon>
        <taxon>Enterobacterales</taxon>
        <taxon>Yersiniaceae</taxon>
        <taxon>Rouxiella</taxon>
    </lineage>
</organism>
<evidence type="ECO:0000313" key="1">
    <source>
        <dbReference type="EMBL" id="NMP29209.1"/>
    </source>
</evidence>
<dbReference type="RefSeq" id="WP_169404921.1">
    <property type="nucleotide sequence ID" value="NZ_JAADJU010000012.1"/>
</dbReference>
<dbReference type="Proteomes" id="UP000585363">
    <property type="component" value="Unassembled WGS sequence"/>
</dbReference>
<accession>A0A848MQ60</accession>
<comment type="caution">
    <text evidence="1">The sequence shown here is derived from an EMBL/GenBank/DDBJ whole genome shotgun (WGS) entry which is preliminary data.</text>
</comment>